<dbReference type="GO" id="GO:0003676">
    <property type="term" value="F:nucleic acid binding"/>
    <property type="evidence" value="ECO:0007669"/>
    <property type="project" value="InterPro"/>
</dbReference>
<dbReference type="Proteomes" id="UP000235965">
    <property type="component" value="Unassembled WGS sequence"/>
</dbReference>
<dbReference type="STRING" id="105785.A0A2J7PRV2"/>
<gene>
    <name evidence="1" type="ORF">B7P43_G11702</name>
</gene>
<sequence>MVQLLFRQQFNVGRHGAVPSRNTILRWFANLRTTGNLMKKTPPGPARTVRTPENIARVREALIRSPGRSARRHATELRIRREAVRRILQNDLRFHPYKMQIVQQLKVRDYVQREDFAVRMQLVFEEDENALVIMSDEAHFHLNGTVNKQSLRYWASKNQRYIHQRPLHSQRATVWCAVAPFGVTEPYFVLKKSAWRLQLPQLVTLTWSITSWGYLKSRVYINKPRSLTELKDVIRGDVQLIDREMLGRVFNDIKQRMEDCIQNDGCHLQDVIFHN</sequence>
<dbReference type="PANTHER" id="PTHR47326:SF1">
    <property type="entry name" value="HTH PSQ-TYPE DOMAIN-CONTAINING PROTEIN"/>
    <property type="match status" value="1"/>
</dbReference>
<keyword evidence="2" id="KW-1185">Reference proteome</keyword>
<dbReference type="Gene3D" id="3.30.420.10">
    <property type="entry name" value="Ribonuclease H-like superfamily/Ribonuclease H"/>
    <property type="match status" value="2"/>
</dbReference>
<evidence type="ECO:0000313" key="1">
    <source>
        <dbReference type="EMBL" id="PNF19049.1"/>
    </source>
</evidence>
<proteinExistence type="predicted"/>
<organism evidence="1 2">
    <name type="scientific">Cryptotermes secundus</name>
    <dbReference type="NCBI Taxonomy" id="105785"/>
    <lineage>
        <taxon>Eukaryota</taxon>
        <taxon>Metazoa</taxon>
        <taxon>Ecdysozoa</taxon>
        <taxon>Arthropoda</taxon>
        <taxon>Hexapoda</taxon>
        <taxon>Insecta</taxon>
        <taxon>Pterygota</taxon>
        <taxon>Neoptera</taxon>
        <taxon>Polyneoptera</taxon>
        <taxon>Dictyoptera</taxon>
        <taxon>Blattodea</taxon>
        <taxon>Blattoidea</taxon>
        <taxon>Termitoidae</taxon>
        <taxon>Kalotermitidae</taxon>
        <taxon>Cryptotermitinae</taxon>
        <taxon>Cryptotermes</taxon>
    </lineage>
</organism>
<protein>
    <submittedName>
        <fullName evidence="1">Uncharacterized protein</fullName>
    </submittedName>
</protein>
<dbReference type="InterPro" id="IPR036397">
    <property type="entry name" value="RNaseH_sf"/>
</dbReference>
<dbReference type="InParanoid" id="A0A2J7PRV2"/>
<name>A0A2J7PRV2_9NEOP</name>
<dbReference type="AlphaFoldDB" id="A0A2J7PRV2"/>
<evidence type="ECO:0000313" key="2">
    <source>
        <dbReference type="Proteomes" id="UP000235965"/>
    </source>
</evidence>
<reference evidence="1 2" key="1">
    <citation type="submission" date="2017-12" db="EMBL/GenBank/DDBJ databases">
        <title>Hemimetabolous genomes reveal molecular basis of termite eusociality.</title>
        <authorList>
            <person name="Harrison M.C."/>
            <person name="Jongepier E."/>
            <person name="Robertson H.M."/>
            <person name="Arning N."/>
            <person name="Bitard-Feildel T."/>
            <person name="Chao H."/>
            <person name="Childers C.P."/>
            <person name="Dinh H."/>
            <person name="Doddapaneni H."/>
            <person name="Dugan S."/>
            <person name="Gowin J."/>
            <person name="Greiner C."/>
            <person name="Han Y."/>
            <person name="Hu H."/>
            <person name="Hughes D.S.T."/>
            <person name="Huylmans A.-K."/>
            <person name="Kemena C."/>
            <person name="Kremer L.P.M."/>
            <person name="Lee S.L."/>
            <person name="Lopez-Ezquerra A."/>
            <person name="Mallet L."/>
            <person name="Monroy-Kuhn J.M."/>
            <person name="Moser A."/>
            <person name="Murali S.C."/>
            <person name="Muzny D.M."/>
            <person name="Otani S."/>
            <person name="Piulachs M.-D."/>
            <person name="Poelchau M."/>
            <person name="Qu J."/>
            <person name="Schaub F."/>
            <person name="Wada-Katsumata A."/>
            <person name="Worley K.C."/>
            <person name="Xie Q."/>
            <person name="Ylla G."/>
            <person name="Poulsen M."/>
            <person name="Gibbs R.A."/>
            <person name="Schal C."/>
            <person name="Richards S."/>
            <person name="Belles X."/>
            <person name="Korb J."/>
            <person name="Bornberg-Bauer E."/>
        </authorList>
    </citation>
    <scope>NUCLEOTIDE SEQUENCE [LARGE SCALE GENOMIC DNA]</scope>
    <source>
        <tissue evidence="1">Whole body</tissue>
    </source>
</reference>
<dbReference type="EMBL" id="NEVH01021952">
    <property type="protein sequence ID" value="PNF19049.1"/>
    <property type="molecule type" value="Genomic_DNA"/>
</dbReference>
<dbReference type="PANTHER" id="PTHR47326">
    <property type="entry name" value="TRANSPOSABLE ELEMENT TC3 TRANSPOSASE-LIKE PROTEIN"/>
    <property type="match status" value="1"/>
</dbReference>
<comment type="caution">
    <text evidence="1">The sequence shown here is derived from an EMBL/GenBank/DDBJ whole genome shotgun (WGS) entry which is preliminary data.</text>
</comment>
<accession>A0A2J7PRV2</accession>